<evidence type="ECO:0000313" key="4">
    <source>
        <dbReference type="Proteomes" id="UP001170717"/>
    </source>
</evidence>
<sequence length="118" mass="12918">MSNGINASHGKTIAELVIPSKTWSLHPEKKPAFTTVDEAIDYFADNNEPLYIKVPFVGEDDDVLVHVNSSGEDVVFTISDLNHGGESRVDASHLKNLSSSVVELIEQCYDGKKSPETM</sequence>
<dbReference type="KEGG" id="asq:AVL57_06380"/>
<evidence type="ECO:0000313" key="3">
    <source>
        <dbReference type="Proteomes" id="UP000056750"/>
    </source>
</evidence>
<reference evidence="1 3" key="1">
    <citation type="submission" date="2015-12" db="EMBL/GenBank/DDBJ databases">
        <title>Intraspecies pangenome expansion in the marine bacterium Alteromonas.</title>
        <authorList>
            <person name="Lopez-Perez M."/>
            <person name="Rodriguez-Valera F."/>
        </authorList>
    </citation>
    <scope>NUCLEOTIDE SEQUENCE [LARGE SCALE GENOMIC DNA]</scope>
    <source>
        <strain evidence="1 3">LMG 21861</strain>
    </source>
</reference>
<dbReference type="Proteomes" id="UP001170717">
    <property type="component" value="Unassembled WGS sequence"/>
</dbReference>
<keyword evidence="3" id="KW-1185">Reference proteome</keyword>
<dbReference type="Proteomes" id="UP000056750">
    <property type="component" value="Chromosome"/>
</dbReference>
<dbReference type="AlphaFoldDB" id="A0AAW7YZ34"/>
<dbReference type="EMBL" id="CP013926">
    <property type="protein sequence ID" value="AMJ73633.1"/>
    <property type="molecule type" value="Genomic_DNA"/>
</dbReference>
<evidence type="ECO:0000313" key="1">
    <source>
        <dbReference type="EMBL" id="AMJ73633.1"/>
    </source>
</evidence>
<dbReference type="RefSeq" id="WP_057791818.1">
    <property type="nucleotide sequence ID" value="NZ_CAXIBE010000009.1"/>
</dbReference>
<evidence type="ECO:0000313" key="2">
    <source>
        <dbReference type="EMBL" id="MDO6576030.1"/>
    </source>
</evidence>
<protein>
    <submittedName>
        <fullName evidence="2">Uncharacterized protein</fullName>
    </submittedName>
</protein>
<reference evidence="2" key="2">
    <citation type="submission" date="2023-07" db="EMBL/GenBank/DDBJ databases">
        <title>Genome content predicts the carbon catabolic preferences of heterotrophic bacteria.</title>
        <authorList>
            <person name="Gralka M."/>
        </authorList>
    </citation>
    <scope>NUCLEOTIDE SEQUENCE</scope>
    <source>
        <strain evidence="2">F2M12</strain>
    </source>
</reference>
<dbReference type="EMBL" id="JAUOQI010000001">
    <property type="protein sequence ID" value="MDO6576030.1"/>
    <property type="molecule type" value="Genomic_DNA"/>
</dbReference>
<proteinExistence type="predicted"/>
<name>A0AAW7YZ34_9ALTE</name>
<accession>A0AAW7YZ34</accession>
<gene>
    <name evidence="1" type="ORF">AVL57_06380</name>
    <name evidence="2" type="ORF">Q4527_01450</name>
</gene>
<organism evidence="2 4">
    <name type="scientific">Alteromonas stellipolaris</name>
    <dbReference type="NCBI Taxonomy" id="233316"/>
    <lineage>
        <taxon>Bacteria</taxon>
        <taxon>Pseudomonadati</taxon>
        <taxon>Pseudomonadota</taxon>
        <taxon>Gammaproteobacteria</taxon>
        <taxon>Alteromonadales</taxon>
        <taxon>Alteromonadaceae</taxon>
        <taxon>Alteromonas/Salinimonas group</taxon>
        <taxon>Alteromonas</taxon>
    </lineage>
</organism>